<dbReference type="PANTHER" id="PTHR43072">
    <property type="entry name" value="N-ACETYLTRANSFERASE"/>
    <property type="match status" value="1"/>
</dbReference>
<dbReference type="GO" id="GO:0016747">
    <property type="term" value="F:acyltransferase activity, transferring groups other than amino-acyl groups"/>
    <property type="evidence" value="ECO:0007669"/>
    <property type="project" value="InterPro"/>
</dbReference>
<dbReference type="InterPro" id="IPR016181">
    <property type="entry name" value="Acyl_CoA_acyltransferase"/>
</dbReference>
<sequence length="170" mass="18845">MTGVTFRLATVADADILAEIYNHYVRTSTVTFDLDPWSTEEMAHKIETVVALGMPFIVSEIGGGLVGYGYLSTWREKCAYETTMENTLYLRDDARGAGIGRSLLEELLRLGAIAGVREVIAVIANTPDAVPSIRLHEKAGFARVGEMDWVGRKFDEWIGVVMMQKSLVRD</sequence>
<dbReference type="AlphaFoldDB" id="A0A6J7CDM3"/>
<dbReference type="InterPro" id="IPR000182">
    <property type="entry name" value="GNAT_dom"/>
</dbReference>
<dbReference type="PROSITE" id="PS51186">
    <property type="entry name" value="GNAT"/>
    <property type="match status" value="1"/>
</dbReference>
<dbReference type="Pfam" id="PF00583">
    <property type="entry name" value="Acetyltransf_1"/>
    <property type="match status" value="1"/>
</dbReference>
<name>A0A6J7CDM3_9ZZZZ</name>
<accession>A0A6J7CDM3</accession>
<organism evidence="3">
    <name type="scientific">freshwater metagenome</name>
    <dbReference type="NCBI Taxonomy" id="449393"/>
    <lineage>
        <taxon>unclassified sequences</taxon>
        <taxon>metagenomes</taxon>
        <taxon>ecological metagenomes</taxon>
    </lineage>
</organism>
<dbReference type="SUPFAM" id="SSF55729">
    <property type="entry name" value="Acyl-CoA N-acyltransferases (Nat)"/>
    <property type="match status" value="1"/>
</dbReference>
<dbReference type="EMBL" id="CAFBLF010000005">
    <property type="protein sequence ID" value="CAB4855601.1"/>
    <property type="molecule type" value="Genomic_DNA"/>
</dbReference>
<dbReference type="PANTHER" id="PTHR43072:SF8">
    <property type="entry name" value="ACYLTRANSFERASE FABY-RELATED"/>
    <property type="match status" value="1"/>
</dbReference>
<reference evidence="3" key="1">
    <citation type="submission" date="2020-05" db="EMBL/GenBank/DDBJ databases">
        <authorList>
            <person name="Chiriac C."/>
            <person name="Salcher M."/>
            <person name="Ghai R."/>
            <person name="Kavagutti S V."/>
        </authorList>
    </citation>
    <scope>NUCLEOTIDE SEQUENCE</scope>
</reference>
<dbReference type="Gene3D" id="3.40.630.30">
    <property type="match status" value="1"/>
</dbReference>
<feature type="domain" description="N-acetyltransferase" evidence="1">
    <location>
        <begin position="4"/>
        <end position="168"/>
    </location>
</feature>
<evidence type="ECO:0000259" key="1">
    <source>
        <dbReference type="PROSITE" id="PS51186"/>
    </source>
</evidence>
<evidence type="ECO:0000313" key="3">
    <source>
        <dbReference type="EMBL" id="CAB4855601.1"/>
    </source>
</evidence>
<proteinExistence type="predicted"/>
<evidence type="ECO:0000313" key="2">
    <source>
        <dbReference type="EMBL" id="CAB4583172.1"/>
    </source>
</evidence>
<gene>
    <name evidence="2" type="ORF">UFOPK1767_00462</name>
    <name evidence="3" type="ORF">UFOPK3339_00069</name>
</gene>
<dbReference type="EMBL" id="CAEZTZ010000043">
    <property type="protein sequence ID" value="CAB4583172.1"/>
    <property type="molecule type" value="Genomic_DNA"/>
</dbReference>
<protein>
    <submittedName>
        <fullName evidence="3">Unannotated protein</fullName>
    </submittedName>
</protein>